<keyword evidence="2" id="KW-1185">Reference proteome</keyword>
<accession>F4Y0N9</accession>
<dbReference type="HOGENOM" id="CLU_3081949_0_0_3"/>
<gene>
    <name evidence="1" type="ORF">LYNGBM3L_61730</name>
</gene>
<sequence>MSSESCQKMENGQGTIHKQPLDNVIYGIFTCSHWSSKKTVSKTVDSRSRNLI</sequence>
<reference evidence="2" key="1">
    <citation type="journal article" date="2011" name="Proc. Natl. Acad. Sci. U.S.A.">
        <title>Genomic insights into the physiology and ecology of the marine filamentous cyanobacterium Lyngbya majuscula.</title>
        <authorList>
            <person name="Jones A.C."/>
            <person name="Monroe E.A."/>
            <person name="Podell S."/>
            <person name="Hess W.R."/>
            <person name="Klages S."/>
            <person name="Esquenazi E."/>
            <person name="Niessen S."/>
            <person name="Hoover H."/>
            <person name="Rothmann M."/>
            <person name="Lasken R.S."/>
            <person name="Yates J.R.III."/>
            <person name="Reinhardt R."/>
            <person name="Kube M."/>
            <person name="Burkart M.D."/>
            <person name="Allen E.E."/>
            <person name="Dorrestein P.C."/>
            <person name="Gerwick W.H."/>
            <person name="Gerwick L."/>
        </authorList>
    </citation>
    <scope>NUCLEOTIDE SEQUENCE [LARGE SCALE GENOMIC DNA]</scope>
    <source>
        <strain evidence="2">3L</strain>
    </source>
</reference>
<evidence type="ECO:0000313" key="2">
    <source>
        <dbReference type="Proteomes" id="UP000003959"/>
    </source>
</evidence>
<dbReference type="AlphaFoldDB" id="F4Y0N9"/>
<protein>
    <submittedName>
        <fullName evidence="1">Uncharacterized protein</fullName>
    </submittedName>
</protein>
<name>F4Y0N9_9CYAN</name>
<dbReference type="Proteomes" id="UP000003959">
    <property type="component" value="Unassembled WGS sequence"/>
</dbReference>
<proteinExistence type="predicted"/>
<dbReference type="EMBL" id="GL890968">
    <property type="protein sequence ID" value="EGJ29663.1"/>
    <property type="molecule type" value="Genomic_DNA"/>
</dbReference>
<organism evidence="1 2">
    <name type="scientific">Moorena producens 3L</name>
    <dbReference type="NCBI Taxonomy" id="489825"/>
    <lineage>
        <taxon>Bacteria</taxon>
        <taxon>Bacillati</taxon>
        <taxon>Cyanobacteriota</taxon>
        <taxon>Cyanophyceae</taxon>
        <taxon>Coleofasciculales</taxon>
        <taxon>Coleofasciculaceae</taxon>
        <taxon>Moorena</taxon>
    </lineage>
</organism>
<evidence type="ECO:0000313" key="1">
    <source>
        <dbReference type="EMBL" id="EGJ29663.1"/>
    </source>
</evidence>